<dbReference type="Pfam" id="PF19952">
    <property type="entry name" value="DUF6414"/>
    <property type="match status" value="1"/>
</dbReference>
<keyword evidence="2" id="KW-1185">Reference proteome</keyword>
<name>A0ABN0SRJ1_9MICO</name>
<sequence length="434" mass="47511">MAIWNRKRNEIRDRHREFIYLDEVSVVSLLAGLQGEIKDAVTDTLSRTEDHSLGGTLGAAKAGASVESRLGTSRSSTNEVVRRAVIQSTFRDLWRRDVGVLLHDISGIKRRLRKPIHSYRDLENALPRLKKAKLAVPLGNIHRGDIVEMDIKVEADQFFKMITVGTTFLDLMNGREDLFGVSAADVREVAPMIEVLKELLVGLVPMRGVATSHSVIEVAGEQVAIATELLGNEVQGGARPLELVGFAEANSFWRDLRRTLFSASTFTVYARAEGPTLTSPWSPIKIADLLESLSPDLRDEVVLPLQQLDLGNTQLIETPEAGATAQFQLNNFAAALQAASGASPDAASVNRAVETTIPALASATTIEERRRAFEPVAQAVAGENVNRDLLLTIRNDWINRLPTSAPNTSTAPLQQPEPYAPPVQLEVGFVALYW</sequence>
<dbReference type="EMBL" id="BAAAAF010000015">
    <property type="protein sequence ID" value="GAA0037068.1"/>
    <property type="molecule type" value="Genomic_DNA"/>
</dbReference>
<proteinExistence type="predicted"/>
<dbReference type="RefSeq" id="WP_339393720.1">
    <property type="nucleotide sequence ID" value="NZ_BAAAAF010000015.1"/>
</dbReference>
<protein>
    <submittedName>
        <fullName evidence="1">Uncharacterized protein</fullName>
    </submittedName>
</protein>
<dbReference type="Proteomes" id="UP001498238">
    <property type="component" value="Unassembled WGS sequence"/>
</dbReference>
<evidence type="ECO:0000313" key="2">
    <source>
        <dbReference type="Proteomes" id="UP001498238"/>
    </source>
</evidence>
<evidence type="ECO:0000313" key="1">
    <source>
        <dbReference type="EMBL" id="GAA0037068.1"/>
    </source>
</evidence>
<accession>A0ABN0SRJ1</accession>
<reference evidence="1 2" key="1">
    <citation type="submission" date="2024-01" db="EMBL/GenBank/DDBJ databases">
        <title>Characterization of antibiotic resistant novel bacterial strains and their environmental applications.</title>
        <authorList>
            <person name="Manzoor S."/>
            <person name="Abbas S."/>
            <person name="Arshad M."/>
            <person name="Ahmed I."/>
        </authorList>
    </citation>
    <scope>NUCLEOTIDE SEQUENCE [LARGE SCALE GENOMIC DNA]</scope>
    <source>
        <strain evidence="1 2">NCCP-602</strain>
    </source>
</reference>
<gene>
    <name evidence="1" type="ORF">NCCP602_30290</name>
</gene>
<organism evidence="1 2">
    <name type="scientific">Brevibacterium metallidurans</name>
    <dbReference type="NCBI Taxonomy" id="1482676"/>
    <lineage>
        <taxon>Bacteria</taxon>
        <taxon>Bacillati</taxon>
        <taxon>Actinomycetota</taxon>
        <taxon>Actinomycetes</taxon>
        <taxon>Micrococcales</taxon>
        <taxon>Brevibacteriaceae</taxon>
        <taxon>Brevibacterium</taxon>
    </lineage>
</organism>
<dbReference type="InterPro" id="IPR045633">
    <property type="entry name" value="DUF6414"/>
</dbReference>
<comment type="caution">
    <text evidence="1">The sequence shown here is derived from an EMBL/GenBank/DDBJ whole genome shotgun (WGS) entry which is preliminary data.</text>
</comment>